<accession>A0AAP6BKW9</accession>
<protein>
    <submittedName>
        <fullName evidence="1">Uncharacterized protein</fullName>
    </submittedName>
</protein>
<sequence length="304" mass="33911">MMLDRSTVPPIPEDRAFTVDQLTPQDYAAACAFLHDRLRELVAGGQEAAARAIDEAAALRTDTLGPNFQWETDYPHEPVPDNWLTERLSAWNQLVILLWAGWHDADGYDHDRWRLVSSPAAQKEKTGADASFDPGAYVRGSEGYAEWKERAGREGDALREEFLSRAIRRPEEADEAPLSWRADKVVVYGSVLAHSGVPRTPENENLWRGTAADALSVLAAGESIRRTILAGRAQHIHQGLMLGTTWSEIAEAQGRTTDQVRAELRYWADENPDLYYRADRRVPVSALLDLGDDETVPAPVEEGR</sequence>
<organism evidence="1 2">
    <name type="scientific">Streptomyces acidiscabies</name>
    <dbReference type="NCBI Taxonomy" id="42234"/>
    <lineage>
        <taxon>Bacteria</taxon>
        <taxon>Bacillati</taxon>
        <taxon>Actinomycetota</taxon>
        <taxon>Actinomycetes</taxon>
        <taxon>Kitasatosporales</taxon>
        <taxon>Streptomycetaceae</taxon>
        <taxon>Streptomyces</taxon>
    </lineage>
</organism>
<dbReference type="EMBL" id="JARAWC010000059">
    <property type="protein sequence ID" value="MDX2966458.1"/>
    <property type="molecule type" value="Genomic_DNA"/>
</dbReference>
<reference evidence="1" key="1">
    <citation type="journal article" date="2023" name="Microb. Genom.">
        <title>Mesoterricola silvestris gen. nov., sp. nov., Mesoterricola sediminis sp. nov., Geothrix oryzae sp. nov., Geothrix edaphica sp. nov., Geothrix rubra sp. nov., and Geothrix limicola sp. nov., six novel members of Acidobacteriota isolated from soils.</title>
        <authorList>
            <person name="Weisberg A.J."/>
            <person name="Pearce E."/>
            <person name="Kramer C.G."/>
            <person name="Chang J.H."/>
            <person name="Clarke C.R."/>
        </authorList>
    </citation>
    <scope>NUCLEOTIDE SEQUENCE</scope>
    <source>
        <strain evidence="1">NRRL_B-16521</strain>
    </source>
</reference>
<dbReference type="GeneID" id="69813933"/>
<evidence type="ECO:0000313" key="1">
    <source>
        <dbReference type="EMBL" id="MDX2966458.1"/>
    </source>
</evidence>
<proteinExistence type="predicted"/>
<name>A0AAP6BKW9_9ACTN</name>
<dbReference type="AlphaFoldDB" id="A0AAP6BKW9"/>
<dbReference type="Proteomes" id="UP001282288">
    <property type="component" value="Unassembled WGS sequence"/>
</dbReference>
<comment type="caution">
    <text evidence="1">The sequence shown here is derived from an EMBL/GenBank/DDBJ whole genome shotgun (WGS) entry which is preliminary data.</text>
</comment>
<dbReference type="RefSeq" id="WP_141655695.1">
    <property type="nucleotide sequence ID" value="NZ_JAGJBY010000003.1"/>
</dbReference>
<gene>
    <name evidence="1" type="ORF">PV399_43135</name>
</gene>
<evidence type="ECO:0000313" key="2">
    <source>
        <dbReference type="Proteomes" id="UP001282288"/>
    </source>
</evidence>